<reference evidence="2" key="2">
    <citation type="submission" date="2017-12" db="EMBL/GenBank/DDBJ databases">
        <title>Genome sequence of the Bar-tailed Godwit (Limosa lapponica baueri).</title>
        <authorList>
            <person name="Lima N.C.B."/>
            <person name="Parody-Merino A.M."/>
            <person name="Battley P.F."/>
            <person name="Fidler A.E."/>
            <person name="Prosdocimi F."/>
        </authorList>
    </citation>
    <scope>NUCLEOTIDE SEQUENCE [LARGE SCALE GENOMIC DNA]</scope>
</reference>
<evidence type="ECO:0000313" key="1">
    <source>
        <dbReference type="EMBL" id="PKU33636.1"/>
    </source>
</evidence>
<proteinExistence type="predicted"/>
<reference evidence="2" key="1">
    <citation type="submission" date="2017-11" db="EMBL/GenBank/DDBJ databases">
        <authorList>
            <person name="Lima N.C."/>
            <person name="Parody-Merino A.M."/>
            <person name="Battley P.F."/>
            <person name="Fidler A.E."/>
            <person name="Prosdocimi F."/>
        </authorList>
    </citation>
    <scope>NUCLEOTIDE SEQUENCE [LARGE SCALE GENOMIC DNA]</scope>
</reference>
<organism evidence="1 2">
    <name type="scientific">Limosa lapponica baueri</name>
    <dbReference type="NCBI Taxonomy" id="1758121"/>
    <lineage>
        <taxon>Eukaryota</taxon>
        <taxon>Metazoa</taxon>
        <taxon>Chordata</taxon>
        <taxon>Craniata</taxon>
        <taxon>Vertebrata</taxon>
        <taxon>Euteleostomi</taxon>
        <taxon>Archelosauria</taxon>
        <taxon>Archosauria</taxon>
        <taxon>Dinosauria</taxon>
        <taxon>Saurischia</taxon>
        <taxon>Theropoda</taxon>
        <taxon>Coelurosauria</taxon>
        <taxon>Aves</taxon>
        <taxon>Neognathae</taxon>
        <taxon>Neoaves</taxon>
        <taxon>Charadriiformes</taxon>
        <taxon>Scolopacidae</taxon>
        <taxon>Limosa</taxon>
    </lineage>
</organism>
<accession>A0A2I0TIM6</accession>
<dbReference type="PANTHER" id="PTHR33332">
    <property type="entry name" value="REVERSE TRANSCRIPTASE DOMAIN-CONTAINING PROTEIN"/>
    <property type="match status" value="1"/>
</dbReference>
<name>A0A2I0TIM6_LIMLA</name>
<sequence length="220" mass="24308">MLENKEVIGDSKHGFTKGKSCLTNLVAFYDIATALADNNVICLDLCRVFDTVPHEILVSKLERHGSDGWTTLWIRNCLDGHTQRVAVMAQCPSGSQHKCRMGGEWIESSPEEKDLRVLMDKNLDMSRQCALAAQKANRILGCIKGNVASALYQGVICSISSKAAATYWGFFIVPQLEAEVRQPQDRPLYASFKANEVGHFLISIGLAQALYRETMEIGIG</sequence>
<keyword evidence="1" id="KW-0548">Nucleotidyltransferase</keyword>
<dbReference type="OrthoDB" id="410381at2759"/>
<keyword evidence="1" id="KW-0695">RNA-directed DNA polymerase</keyword>
<dbReference type="AlphaFoldDB" id="A0A2I0TIM6"/>
<evidence type="ECO:0000313" key="2">
    <source>
        <dbReference type="Proteomes" id="UP000233556"/>
    </source>
</evidence>
<keyword evidence="1" id="KW-0808">Transferase</keyword>
<dbReference type="Proteomes" id="UP000233556">
    <property type="component" value="Unassembled WGS sequence"/>
</dbReference>
<keyword evidence="2" id="KW-1185">Reference proteome</keyword>
<dbReference type="GO" id="GO:0003964">
    <property type="term" value="F:RNA-directed DNA polymerase activity"/>
    <property type="evidence" value="ECO:0007669"/>
    <property type="project" value="UniProtKB-KW"/>
</dbReference>
<protein>
    <submittedName>
        <fullName evidence="1">Rna-directed dna polymerase from mobile element jockey-like</fullName>
    </submittedName>
</protein>
<gene>
    <name evidence="1" type="ORF">llap_16059</name>
</gene>
<dbReference type="EMBL" id="KZ509879">
    <property type="protein sequence ID" value="PKU33636.1"/>
    <property type="molecule type" value="Genomic_DNA"/>
</dbReference>